<dbReference type="Proteomes" id="UP001295684">
    <property type="component" value="Unassembled WGS sequence"/>
</dbReference>
<keyword evidence="3" id="KW-1185">Reference proteome</keyword>
<name>A0AAD1UIN0_EUPCR</name>
<dbReference type="EMBL" id="CAMPGE010011326">
    <property type="protein sequence ID" value="CAI2370161.1"/>
    <property type="molecule type" value="Genomic_DNA"/>
</dbReference>
<gene>
    <name evidence="2" type="ORF">ECRASSUSDP1_LOCUS11469</name>
</gene>
<keyword evidence="1" id="KW-0472">Membrane</keyword>
<feature type="transmembrane region" description="Helical" evidence="1">
    <location>
        <begin position="20"/>
        <end position="40"/>
    </location>
</feature>
<accession>A0AAD1UIN0</accession>
<proteinExistence type="predicted"/>
<dbReference type="AlphaFoldDB" id="A0AAD1UIN0"/>
<evidence type="ECO:0000313" key="3">
    <source>
        <dbReference type="Proteomes" id="UP001295684"/>
    </source>
</evidence>
<keyword evidence="1" id="KW-1133">Transmembrane helix</keyword>
<reference evidence="2" key="1">
    <citation type="submission" date="2023-07" db="EMBL/GenBank/DDBJ databases">
        <authorList>
            <consortium name="AG Swart"/>
            <person name="Singh M."/>
            <person name="Singh A."/>
            <person name="Seah K."/>
            <person name="Emmerich C."/>
        </authorList>
    </citation>
    <scope>NUCLEOTIDE SEQUENCE</scope>
    <source>
        <strain evidence="2">DP1</strain>
    </source>
</reference>
<keyword evidence="1" id="KW-0812">Transmembrane</keyword>
<sequence length="61" mass="7320">MTSIIMNNNVCMKKIKIIEIFSIVFIFRNIILYGTLTDIFEYKCICTRRIIHQILISNMYQ</sequence>
<organism evidence="2 3">
    <name type="scientific">Euplotes crassus</name>
    <dbReference type="NCBI Taxonomy" id="5936"/>
    <lineage>
        <taxon>Eukaryota</taxon>
        <taxon>Sar</taxon>
        <taxon>Alveolata</taxon>
        <taxon>Ciliophora</taxon>
        <taxon>Intramacronucleata</taxon>
        <taxon>Spirotrichea</taxon>
        <taxon>Hypotrichia</taxon>
        <taxon>Euplotida</taxon>
        <taxon>Euplotidae</taxon>
        <taxon>Moneuplotes</taxon>
    </lineage>
</organism>
<comment type="caution">
    <text evidence="2">The sequence shown here is derived from an EMBL/GenBank/DDBJ whole genome shotgun (WGS) entry which is preliminary data.</text>
</comment>
<protein>
    <submittedName>
        <fullName evidence="2">Uncharacterized protein</fullName>
    </submittedName>
</protein>
<evidence type="ECO:0000313" key="2">
    <source>
        <dbReference type="EMBL" id="CAI2370161.1"/>
    </source>
</evidence>
<evidence type="ECO:0000256" key="1">
    <source>
        <dbReference type="SAM" id="Phobius"/>
    </source>
</evidence>